<organism evidence="1 2">
    <name type="scientific">Laceyella sediminis</name>
    <dbReference type="NCBI Taxonomy" id="573074"/>
    <lineage>
        <taxon>Bacteria</taxon>
        <taxon>Bacillati</taxon>
        <taxon>Bacillota</taxon>
        <taxon>Bacilli</taxon>
        <taxon>Bacillales</taxon>
        <taxon>Thermoactinomycetaceae</taxon>
        <taxon>Laceyella</taxon>
    </lineage>
</organism>
<protein>
    <submittedName>
        <fullName evidence="1">Uncharacterized protein</fullName>
    </submittedName>
</protein>
<sequence length="216" mass="25848">MIGYFGVGAEYPISLCRRNVQVRAMNILPQVEWKQTQTHDAKGSLEKSDLKPLLYQWYWKDRMTLSQIARELNIPTSTLQKIFVVLGIPRRPRGNMSRRKVRLLPKSELERLYFDENYKLKDILKHFSCSRQALYNNLEYYQFSKRPSFCGLPSIPKIKNLSHDQFKNQLYHLYWEKGLSIRKIAQIYETSSTTIFLWLHRFEIPTRNRRSNIKSR</sequence>
<evidence type="ECO:0000313" key="2">
    <source>
        <dbReference type="Proteomes" id="UP000238836"/>
    </source>
</evidence>
<evidence type="ECO:0000313" key="1">
    <source>
        <dbReference type="EMBL" id="PRZ11636.1"/>
    </source>
</evidence>
<reference evidence="1 2" key="1">
    <citation type="submission" date="2018-03" db="EMBL/GenBank/DDBJ databases">
        <title>Genomic Encyclopedia of Archaeal and Bacterial Type Strains, Phase II (KMG-II): from individual species to whole genera.</title>
        <authorList>
            <person name="Goeker M."/>
        </authorList>
    </citation>
    <scope>NUCLEOTIDE SEQUENCE [LARGE SCALE GENOMIC DNA]</scope>
    <source>
        <strain evidence="1 2">RHA1</strain>
    </source>
</reference>
<dbReference type="Gene3D" id="1.10.10.60">
    <property type="entry name" value="Homeodomain-like"/>
    <property type="match status" value="1"/>
</dbReference>
<proteinExistence type="predicted"/>
<comment type="caution">
    <text evidence="1">The sequence shown here is derived from an EMBL/GenBank/DDBJ whole genome shotgun (WGS) entry which is preliminary data.</text>
</comment>
<accession>A0ABX5EKB3</accession>
<dbReference type="Proteomes" id="UP000238836">
    <property type="component" value="Unassembled WGS sequence"/>
</dbReference>
<name>A0ABX5EKB3_9BACL</name>
<dbReference type="EMBL" id="PVTZ01000031">
    <property type="protein sequence ID" value="PRZ11636.1"/>
    <property type="molecule type" value="Genomic_DNA"/>
</dbReference>
<gene>
    <name evidence="1" type="ORF">CLV36_1313</name>
</gene>
<keyword evidence="2" id="KW-1185">Reference proteome</keyword>